<dbReference type="CDD" id="cd03431">
    <property type="entry name" value="NUDIX_DNA_Glycosylase_C-MutY"/>
    <property type="match status" value="1"/>
</dbReference>
<dbReference type="CDD" id="cd00056">
    <property type="entry name" value="ENDO3c"/>
    <property type="match status" value="1"/>
</dbReference>
<dbReference type="Gene3D" id="3.90.79.10">
    <property type="entry name" value="Nucleoside Triphosphate Pyrophosphohydrolase"/>
    <property type="match status" value="1"/>
</dbReference>
<dbReference type="PANTHER" id="PTHR42944">
    <property type="entry name" value="ADENINE DNA GLYCOSYLASE"/>
    <property type="match status" value="1"/>
</dbReference>
<keyword evidence="13 14" id="KW-0326">Glycosidase</keyword>
<dbReference type="InterPro" id="IPR029119">
    <property type="entry name" value="MutY_C"/>
</dbReference>
<dbReference type="InterPro" id="IPR004035">
    <property type="entry name" value="Endouclease-III_FeS-bd_BS"/>
</dbReference>
<evidence type="ECO:0000313" key="17">
    <source>
        <dbReference type="Proteomes" id="UP000824755"/>
    </source>
</evidence>
<dbReference type="InterPro" id="IPR000445">
    <property type="entry name" value="HhH_motif"/>
</dbReference>
<evidence type="ECO:0000256" key="10">
    <source>
        <dbReference type="ARBA" id="ARBA00023004"/>
    </source>
</evidence>
<evidence type="ECO:0000259" key="15">
    <source>
        <dbReference type="SMART" id="SM00478"/>
    </source>
</evidence>
<gene>
    <name evidence="16" type="primary">mutY</name>
    <name evidence="16" type="ORF">H8L67_03860</name>
</gene>
<dbReference type="Gene3D" id="1.10.1670.10">
    <property type="entry name" value="Helix-hairpin-Helix base-excision DNA repair enzymes (C-terminal)"/>
    <property type="match status" value="1"/>
</dbReference>
<dbReference type="InterPro" id="IPR023170">
    <property type="entry name" value="HhH_base_excis_C"/>
</dbReference>
<evidence type="ECO:0000313" key="16">
    <source>
        <dbReference type="EMBL" id="QYR53921.1"/>
    </source>
</evidence>
<dbReference type="EMBL" id="CP080544">
    <property type="protein sequence ID" value="QYR53921.1"/>
    <property type="molecule type" value="Genomic_DNA"/>
</dbReference>
<dbReference type="Pfam" id="PF14815">
    <property type="entry name" value="NUDIX_4"/>
    <property type="match status" value="1"/>
</dbReference>
<evidence type="ECO:0000256" key="7">
    <source>
        <dbReference type="ARBA" id="ARBA00022723"/>
    </source>
</evidence>
<dbReference type="InterPro" id="IPR011257">
    <property type="entry name" value="DNA_glycosylase"/>
</dbReference>
<evidence type="ECO:0000256" key="2">
    <source>
        <dbReference type="ARBA" id="ARBA00002933"/>
    </source>
</evidence>
<evidence type="ECO:0000256" key="4">
    <source>
        <dbReference type="ARBA" id="ARBA00012045"/>
    </source>
</evidence>
<accession>A0ABX8WSV8</accession>
<name>A0ABX8WSV8_9GAMM</name>
<evidence type="ECO:0000256" key="8">
    <source>
        <dbReference type="ARBA" id="ARBA00022763"/>
    </source>
</evidence>
<dbReference type="InterPro" id="IPR005760">
    <property type="entry name" value="A/G_AdeGlyc_MutY"/>
</dbReference>
<evidence type="ECO:0000256" key="6">
    <source>
        <dbReference type="ARBA" id="ARBA00022485"/>
    </source>
</evidence>
<evidence type="ECO:0000256" key="9">
    <source>
        <dbReference type="ARBA" id="ARBA00022801"/>
    </source>
</evidence>
<keyword evidence="11" id="KW-0411">Iron-sulfur</keyword>
<evidence type="ECO:0000256" key="5">
    <source>
        <dbReference type="ARBA" id="ARBA00022023"/>
    </source>
</evidence>
<keyword evidence="8 14" id="KW-0227">DNA damage</keyword>
<evidence type="ECO:0000256" key="11">
    <source>
        <dbReference type="ARBA" id="ARBA00023014"/>
    </source>
</evidence>
<dbReference type="Pfam" id="PF00730">
    <property type="entry name" value="HhH-GPD"/>
    <property type="match status" value="1"/>
</dbReference>
<dbReference type="PROSITE" id="PS01155">
    <property type="entry name" value="ENDONUCLEASE_III_2"/>
    <property type="match status" value="1"/>
</dbReference>
<dbReference type="InterPro" id="IPR044298">
    <property type="entry name" value="MIG/MutY"/>
</dbReference>
<keyword evidence="12" id="KW-0234">DNA repair</keyword>
<proteinExistence type="inferred from homology"/>
<evidence type="ECO:0000256" key="12">
    <source>
        <dbReference type="ARBA" id="ARBA00023204"/>
    </source>
</evidence>
<evidence type="ECO:0000256" key="13">
    <source>
        <dbReference type="ARBA" id="ARBA00023295"/>
    </source>
</evidence>
<keyword evidence="10 14" id="KW-0408">Iron</keyword>
<dbReference type="InterPro" id="IPR003265">
    <property type="entry name" value="HhH-GPD_domain"/>
</dbReference>
<evidence type="ECO:0000256" key="3">
    <source>
        <dbReference type="ARBA" id="ARBA00008343"/>
    </source>
</evidence>
<dbReference type="PROSITE" id="PS00764">
    <property type="entry name" value="ENDONUCLEASE_III_1"/>
    <property type="match status" value="1"/>
</dbReference>
<comment type="similarity">
    <text evidence="3 14">Belongs to the Nth/MutY family.</text>
</comment>
<keyword evidence="17" id="KW-1185">Reference proteome</keyword>
<keyword evidence="6" id="KW-0004">4Fe-4S</keyword>
<dbReference type="InterPro" id="IPR004036">
    <property type="entry name" value="Endonuclease-III-like_CS2"/>
</dbReference>
<dbReference type="Pfam" id="PF00633">
    <property type="entry name" value="HHH"/>
    <property type="match status" value="1"/>
</dbReference>
<keyword evidence="9" id="KW-0378">Hydrolase</keyword>
<comment type="function">
    <text evidence="2">Adenine glycosylase active on G-A mispairs. MutY also corrects error-prone DNA synthesis past GO lesions which are due to the oxidatively damaged form of guanine: 7,8-dihydro-8-oxoguanine (8-oxo-dGTP).</text>
</comment>
<dbReference type="SMART" id="SM00478">
    <property type="entry name" value="ENDO3c"/>
    <property type="match status" value="1"/>
</dbReference>
<evidence type="ECO:0000256" key="1">
    <source>
        <dbReference type="ARBA" id="ARBA00000843"/>
    </source>
</evidence>
<dbReference type="EC" id="3.2.2.31" evidence="4 14"/>
<dbReference type="Proteomes" id="UP000824755">
    <property type="component" value="Chromosome"/>
</dbReference>
<evidence type="ECO:0000256" key="14">
    <source>
        <dbReference type="RuleBase" id="RU365096"/>
    </source>
</evidence>
<dbReference type="PANTHER" id="PTHR42944:SF1">
    <property type="entry name" value="ADENINE DNA GLYCOSYLASE"/>
    <property type="match status" value="1"/>
</dbReference>
<protein>
    <recommendedName>
        <fullName evidence="5 14">Adenine DNA glycosylase</fullName>
        <ecNumber evidence="4 14">3.2.2.31</ecNumber>
    </recommendedName>
</protein>
<dbReference type="SUPFAM" id="SSF55811">
    <property type="entry name" value="Nudix"/>
    <property type="match status" value="1"/>
</dbReference>
<sequence length="344" mass="38291">MGERFAPALLDWYAKHGRHDLPWTRSRSPYHVWLSEIMLQQTQVSTVLGYFSRFISALPTVQALADAPEDQVLGLWTGLGYYSRARNLHKAAKRCVEIHGGAIPDNFAALIALPGIGRSTAGAILSQAFNQPFPILDGNVKRVLTRVIGERDWPGKPAVEKRLWSLAETLMPASDVADYTQAIMDLGATLCTRSKPRCVACPLNELCVAHETGNTGNIPARKPKKPVPERRCAVVWLQDSDGAHFLKKRPETGIWGSLWSLPQFDDVADANAWLAEQGIQEARELPAFRHVFTHFKLEITPVHAVVTRKPQRVREDLPSTWADADTLSTLGMPAPIRKLLETDR</sequence>
<feature type="domain" description="HhH-GPD" evidence="15">
    <location>
        <begin position="38"/>
        <end position="189"/>
    </location>
</feature>
<dbReference type="InterPro" id="IPR015797">
    <property type="entry name" value="NUDIX_hydrolase-like_dom_sf"/>
</dbReference>
<comment type="catalytic activity">
    <reaction evidence="1 14">
        <text>Hydrolyzes free adenine bases from 7,8-dihydro-8-oxoguanine:adenine mismatched double-stranded DNA, leaving an apurinic site.</text>
        <dbReference type="EC" id="3.2.2.31"/>
    </reaction>
</comment>
<dbReference type="Gene3D" id="1.10.340.30">
    <property type="entry name" value="Hypothetical protein, domain 2"/>
    <property type="match status" value="1"/>
</dbReference>
<reference evidence="16 17" key="1">
    <citation type="submission" date="2021-08" db="EMBL/GenBank/DDBJ databases">
        <title>Lysobacter sp. strain CJ11 Genome sequencing and assembly.</title>
        <authorList>
            <person name="Kim I."/>
        </authorList>
    </citation>
    <scope>NUCLEOTIDE SEQUENCE [LARGE SCALE GENOMIC DNA]</scope>
    <source>
        <strain evidence="16 17">CJ11</strain>
    </source>
</reference>
<keyword evidence="7" id="KW-0479">Metal-binding</keyword>
<dbReference type="NCBIfam" id="TIGR01084">
    <property type="entry name" value="mutY"/>
    <property type="match status" value="1"/>
</dbReference>
<comment type="cofactor">
    <cofactor evidence="14">
        <name>[4Fe-4S] cluster</name>
        <dbReference type="ChEBI" id="CHEBI:49883"/>
    </cofactor>
    <text evidence="14">Binds 1 [4Fe-4S] cluster.</text>
</comment>
<organism evidence="16 17">
    <name type="scientific">Lysobacter soyae</name>
    <dbReference type="NCBI Taxonomy" id="2764185"/>
    <lineage>
        <taxon>Bacteria</taxon>
        <taxon>Pseudomonadati</taxon>
        <taxon>Pseudomonadota</taxon>
        <taxon>Gammaproteobacteria</taxon>
        <taxon>Lysobacterales</taxon>
        <taxon>Lysobacteraceae</taxon>
        <taxon>Lysobacter</taxon>
    </lineage>
</organism>
<dbReference type="SUPFAM" id="SSF48150">
    <property type="entry name" value="DNA-glycosylase"/>
    <property type="match status" value="1"/>
</dbReference>